<reference evidence="1 2" key="1">
    <citation type="submission" date="2020-01" db="EMBL/GenBank/DDBJ databases">
        <title>Draft genome assembly of Ensifer adhaerens T173.</title>
        <authorList>
            <person name="Craig J.E."/>
            <person name="Stinchcombe J.R."/>
        </authorList>
    </citation>
    <scope>NUCLEOTIDE SEQUENCE [LARGE SCALE GENOMIC DNA]</scope>
    <source>
        <strain evidence="1 2">T173</strain>
    </source>
</reference>
<evidence type="ECO:0000313" key="1">
    <source>
        <dbReference type="EMBL" id="MBM3090366.1"/>
    </source>
</evidence>
<dbReference type="Proteomes" id="UP000744980">
    <property type="component" value="Unassembled WGS sequence"/>
</dbReference>
<accession>A0AAW4FH71</accession>
<dbReference type="AlphaFoldDB" id="A0AAW4FH71"/>
<gene>
    <name evidence="1" type="ORF">GFB56_06020</name>
</gene>
<sequence>MIEFGMRDETLCDCTIEVAEWFACMPGYNAEAGQLLDLLAHRLERIRDRSERARTMPDARLSTSTTLV</sequence>
<dbReference type="EMBL" id="WXFA01000003">
    <property type="protein sequence ID" value="MBM3090366.1"/>
    <property type="molecule type" value="Genomic_DNA"/>
</dbReference>
<name>A0AAW4FH71_9HYPH</name>
<proteinExistence type="predicted"/>
<organism evidence="1 2">
    <name type="scientific">Ensifer canadensis</name>
    <dbReference type="NCBI Taxonomy" id="555315"/>
    <lineage>
        <taxon>Bacteria</taxon>
        <taxon>Pseudomonadati</taxon>
        <taxon>Pseudomonadota</taxon>
        <taxon>Alphaproteobacteria</taxon>
        <taxon>Hyphomicrobiales</taxon>
        <taxon>Rhizobiaceae</taxon>
        <taxon>Sinorhizobium/Ensifer group</taxon>
        <taxon>Ensifer</taxon>
    </lineage>
</organism>
<keyword evidence="2" id="KW-1185">Reference proteome</keyword>
<evidence type="ECO:0000313" key="2">
    <source>
        <dbReference type="Proteomes" id="UP000744980"/>
    </source>
</evidence>
<dbReference type="RefSeq" id="WP_128090348.1">
    <property type="nucleotide sequence ID" value="NZ_CP083374.1"/>
</dbReference>
<protein>
    <submittedName>
        <fullName evidence="1">Uncharacterized protein</fullName>
    </submittedName>
</protein>
<comment type="caution">
    <text evidence="1">The sequence shown here is derived from an EMBL/GenBank/DDBJ whole genome shotgun (WGS) entry which is preliminary data.</text>
</comment>